<feature type="compositionally biased region" description="Basic and acidic residues" evidence="1">
    <location>
        <begin position="360"/>
        <end position="382"/>
    </location>
</feature>
<accession>A0A9W8X2N7</accession>
<protein>
    <submittedName>
        <fullName evidence="2">Uncharacterized protein</fullName>
    </submittedName>
</protein>
<feature type="compositionally biased region" description="Basic and acidic residues" evidence="1">
    <location>
        <begin position="12"/>
        <end position="22"/>
    </location>
</feature>
<feature type="compositionally biased region" description="Polar residues" evidence="1">
    <location>
        <begin position="1"/>
        <end position="11"/>
    </location>
</feature>
<organism evidence="2 3">
    <name type="scientific">Didymella glomerata</name>
    <dbReference type="NCBI Taxonomy" id="749621"/>
    <lineage>
        <taxon>Eukaryota</taxon>
        <taxon>Fungi</taxon>
        <taxon>Dikarya</taxon>
        <taxon>Ascomycota</taxon>
        <taxon>Pezizomycotina</taxon>
        <taxon>Dothideomycetes</taxon>
        <taxon>Pleosporomycetidae</taxon>
        <taxon>Pleosporales</taxon>
        <taxon>Pleosporineae</taxon>
        <taxon>Didymellaceae</taxon>
        <taxon>Didymella</taxon>
    </lineage>
</organism>
<feature type="region of interest" description="Disordered" evidence="1">
    <location>
        <begin position="1"/>
        <end position="26"/>
    </location>
</feature>
<evidence type="ECO:0000256" key="1">
    <source>
        <dbReference type="SAM" id="MobiDB-lite"/>
    </source>
</evidence>
<reference evidence="2" key="1">
    <citation type="submission" date="2022-10" db="EMBL/GenBank/DDBJ databases">
        <title>Tapping the CABI collections for fungal endophytes: first genome assemblies for Collariella, Neodidymelliopsis, Ascochyta clinopodiicola, Didymella pomorum, Didymosphaeria variabile, Neocosmospora piperis and Neocucurbitaria cava.</title>
        <authorList>
            <person name="Hill R."/>
        </authorList>
    </citation>
    <scope>NUCLEOTIDE SEQUENCE</scope>
    <source>
        <strain evidence="2">IMI 360193</strain>
    </source>
</reference>
<dbReference type="Proteomes" id="UP001140562">
    <property type="component" value="Unassembled WGS sequence"/>
</dbReference>
<feature type="region of interest" description="Disordered" evidence="1">
    <location>
        <begin position="93"/>
        <end position="118"/>
    </location>
</feature>
<dbReference type="EMBL" id="JAPEUV010000023">
    <property type="protein sequence ID" value="KAJ4339385.1"/>
    <property type="molecule type" value="Genomic_DNA"/>
</dbReference>
<dbReference type="AlphaFoldDB" id="A0A9W8X2N7"/>
<name>A0A9W8X2N7_9PLEO</name>
<feature type="compositionally biased region" description="Basic and acidic residues" evidence="1">
    <location>
        <begin position="436"/>
        <end position="447"/>
    </location>
</feature>
<feature type="region of interest" description="Disordered" evidence="1">
    <location>
        <begin position="360"/>
        <end position="495"/>
    </location>
</feature>
<proteinExistence type="predicted"/>
<evidence type="ECO:0000313" key="2">
    <source>
        <dbReference type="EMBL" id="KAJ4339385.1"/>
    </source>
</evidence>
<gene>
    <name evidence="2" type="ORF">N0V87_003322</name>
</gene>
<evidence type="ECO:0000313" key="3">
    <source>
        <dbReference type="Proteomes" id="UP001140562"/>
    </source>
</evidence>
<keyword evidence="3" id="KW-1185">Reference proteome</keyword>
<dbReference type="OrthoDB" id="3786150at2759"/>
<comment type="caution">
    <text evidence="2">The sequence shown here is derived from an EMBL/GenBank/DDBJ whole genome shotgun (WGS) entry which is preliminary data.</text>
</comment>
<sequence>MSKRSASSSPSQERHEAKKAKLEMATPEHIGQAIQKEQDIVTEAIIEQTTQEELVDDEDTELLSIDLRNVVPEYAYTFMTESKAQQPLELTVEENPNGTEPATKKDPSKASRGFTPWRPAADDKAIPLCKPHWGIIPRSGDGILDDVTQEPARTSNGKVEPPLWQDRKGSVRVKKGERYINGYDQAYHLWVPLMNLRPRKRDQQPKREPIKYMCEHGMPDWSNSDAIGVANKALQHQIKVNAHEDTPYTDKERNILATIFREQPDSSLLHAAKIFNDRAHPLQDGEQDMGRYPVGRFTESIQHEYRIYKTSYDQGVAPRTKSEGKNSPATKKDVPLENKYEIWLDAKKKAETAAKKAAKATEKVAKSGGEKTKPATNGERKPTKTRKKKNDEDKKATGKTSQSTGVKKPPRFRKNSKNPMTKEQEEYAAANAQAFLDKREAEEKAKADLLVPPQPATATSNEPHLSGGGEQTPELGVEDDAGEARPSFPSGLSARATVAAPPQLTQIAEKTEGGVAVIYPKTTQMADEPLSDIVMGTQPVTIAETTVTETQTTVESEVAVEFSRFEIAPVAQQPLEVVQAAVTQVVVEGKFVDKPIQDIEVDENYEDSDLI</sequence>